<name>A0A9J6G9F0_HAELO</name>
<accession>A0A9J6G9F0</accession>
<dbReference type="Pfam" id="PF13613">
    <property type="entry name" value="HTH_Tnp_4"/>
    <property type="match status" value="1"/>
</dbReference>
<organism evidence="2 3">
    <name type="scientific">Haemaphysalis longicornis</name>
    <name type="common">Bush tick</name>
    <dbReference type="NCBI Taxonomy" id="44386"/>
    <lineage>
        <taxon>Eukaryota</taxon>
        <taxon>Metazoa</taxon>
        <taxon>Ecdysozoa</taxon>
        <taxon>Arthropoda</taxon>
        <taxon>Chelicerata</taxon>
        <taxon>Arachnida</taxon>
        <taxon>Acari</taxon>
        <taxon>Parasitiformes</taxon>
        <taxon>Ixodida</taxon>
        <taxon>Ixodoidea</taxon>
        <taxon>Ixodidae</taxon>
        <taxon>Haemaphysalinae</taxon>
        <taxon>Haemaphysalis</taxon>
    </lineage>
</organism>
<proteinExistence type="predicted"/>
<protein>
    <recommendedName>
        <fullName evidence="1">Transposase Helix-turn-helix domain-containing protein</fullName>
    </recommendedName>
</protein>
<sequence length="121" mass="13289">MNASQATTTAGFQGYNTIAACSSDKAADALRSLGGVSPAVFTKLQSIVLQSAQADRPQEVVSASNKLLLFLMKLKLNLSYSTLAVLFSLHRTTCSKHFFLVLTILHEKLRCFIYWPFQSTV</sequence>
<feature type="domain" description="Transposase Helix-turn-helix" evidence="1">
    <location>
        <begin position="62"/>
        <end position="110"/>
    </location>
</feature>
<dbReference type="AlphaFoldDB" id="A0A9J6G9F0"/>
<gene>
    <name evidence="2" type="ORF">HPB48_010802</name>
</gene>
<dbReference type="PANTHER" id="PTHR23080:SF143">
    <property type="entry name" value="SI:DKEY-56D12.4"/>
    <property type="match status" value="1"/>
</dbReference>
<dbReference type="OrthoDB" id="6485840at2759"/>
<dbReference type="Proteomes" id="UP000821853">
    <property type="component" value="Chromosome 3"/>
</dbReference>
<keyword evidence="3" id="KW-1185">Reference proteome</keyword>
<dbReference type="EMBL" id="JABSTR010000005">
    <property type="protein sequence ID" value="KAH9371949.1"/>
    <property type="molecule type" value="Genomic_DNA"/>
</dbReference>
<evidence type="ECO:0000259" key="1">
    <source>
        <dbReference type="Pfam" id="PF13613"/>
    </source>
</evidence>
<comment type="caution">
    <text evidence="2">The sequence shown here is derived from an EMBL/GenBank/DDBJ whole genome shotgun (WGS) entry which is preliminary data.</text>
</comment>
<evidence type="ECO:0000313" key="2">
    <source>
        <dbReference type="EMBL" id="KAH9371949.1"/>
    </source>
</evidence>
<evidence type="ECO:0000313" key="3">
    <source>
        <dbReference type="Proteomes" id="UP000821853"/>
    </source>
</evidence>
<dbReference type="PANTHER" id="PTHR23080">
    <property type="entry name" value="THAP DOMAIN PROTEIN"/>
    <property type="match status" value="1"/>
</dbReference>
<dbReference type="InterPro" id="IPR027805">
    <property type="entry name" value="Transposase_HTH_dom"/>
</dbReference>
<reference evidence="2 3" key="1">
    <citation type="journal article" date="2020" name="Cell">
        <title>Large-Scale Comparative Analyses of Tick Genomes Elucidate Their Genetic Diversity and Vector Capacities.</title>
        <authorList>
            <consortium name="Tick Genome and Microbiome Consortium (TIGMIC)"/>
            <person name="Jia N."/>
            <person name="Wang J."/>
            <person name="Shi W."/>
            <person name="Du L."/>
            <person name="Sun Y."/>
            <person name="Zhan W."/>
            <person name="Jiang J.F."/>
            <person name="Wang Q."/>
            <person name="Zhang B."/>
            <person name="Ji P."/>
            <person name="Bell-Sakyi L."/>
            <person name="Cui X.M."/>
            <person name="Yuan T.T."/>
            <person name="Jiang B.G."/>
            <person name="Yang W.F."/>
            <person name="Lam T.T."/>
            <person name="Chang Q.C."/>
            <person name="Ding S.J."/>
            <person name="Wang X.J."/>
            <person name="Zhu J.G."/>
            <person name="Ruan X.D."/>
            <person name="Zhao L."/>
            <person name="Wei J.T."/>
            <person name="Ye R.Z."/>
            <person name="Que T.C."/>
            <person name="Du C.H."/>
            <person name="Zhou Y.H."/>
            <person name="Cheng J.X."/>
            <person name="Dai P.F."/>
            <person name="Guo W.B."/>
            <person name="Han X.H."/>
            <person name="Huang E.J."/>
            <person name="Li L.F."/>
            <person name="Wei W."/>
            <person name="Gao Y.C."/>
            <person name="Liu J.Z."/>
            <person name="Shao H.Z."/>
            <person name="Wang X."/>
            <person name="Wang C.C."/>
            <person name="Yang T.C."/>
            <person name="Huo Q.B."/>
            <person name="Li W."/>
            <person name="Chen H.Y."/>
            <person name="Chen S.E."/>
            <person name="Zhou L.G."/>
            <person name="Ni X.B."/>
            <person name="Tian J.H."/>
            <person name="Sheng Y."/>
            <person name="Liu T."/>
            <person name="Pan Y.S."/>
            <person name="Xia L.Y."/>
            <person name="Li J."/>
            <person name="Zhao F."/>
            <person name="Cao W.C."/>
        </authorList>
    </citation>
    <scope>NUCLEOTIDE SEQUENCE [LARGE SCALE GENOMIC DNA]</scope>
    <source>
        <strain evidence="2">HaeL-2018</strain>
    </source>
</reference>
<dbReference type="VEuPathDB" id="VectorBase:HLOH_053269"/>